<name>A0A9X4JVS8_9FIRM</name>
<dbReference type="RefSeq" id="WP_277443187.1">
    <property type="nucleotide sequence ID" value="NZ_JAKOAV010000008.1"/>
</dbReference>
<dbReference type="NCBIfam" id="TIGR03831">
    <property type="entry name" value="YgiT_finger"/>
    <property type="match status" value="1"/>
</dbReference>
<sequence>MKHEYADCSFCGGKVTEKKIQVDYRTGDELVVFENVPAGVCRQCGEKYYTAKVVKALEQMARDKTITGRIIHIPVKSFTEKRVI</sequence>
<evidence type="ECO:0000313" key="2">
    <source>
        <dbReference type="Proteomes" id="UP001154312"/>
    </source>
</evidence>
<dbReference type="Proteomes" id="UP001154312">
    <property type="component" value="Unassembled WGS sequence"/>
</dbReference>
<dbReference type="AlphaFoldDB" id="A0A9X4JVS8"/>
<dbReference type="InterPro" id="IPR022453">
    <property type="entry name" value="Znf_MqsA-type"/>
</dbReference>
<reference evidence="1" key="1">
    <citation type="submission" date="2022-02" db="EMBL/GenBank/DDBJ databases">
        <authorList>
            <person name="Leng L."/>
        </authorList>
    </citation>
    <scope>NUCLEOTIDE SEQUENCE</scope>
    <source>
        <strain evidence="1">JI</strain>
    </source>
</reference>
<dbReference type="CDD" id="cd12870">
    <property type="entry name" value="MqsA"/>
    <property type="match status" value="1"/>
</dbReference>
<protein>
    <submittedName>
        <fullName evidence="1">Type II toxin-antitoxin system MqsA family antitoxin</fullName>
    </submittedName>
</protein>
<evidence type="ECO:0000313" key="1">
    <source>
        <dbReference type="EMBL" id="MDF9407932.1"/>
    </source>
</evidence>
<comment type="caution">
    <text evidence="1">The sequence shown here is derived from an EMBL/GenBank/DDBJ whole genome shotgun (WGS) entry which is preliminary data.</text>
</comment>
<gene>
    <name evidence="1" type="ORF">L7E55_06085</name>
</gene>
<organism evidence="1 2">
    <name type="scientific">Pelotomaculum isophthalicicum JI</name>
    <dbReference type="NCBI Taxonomy" id="947010"/>
    <lineage>
        <taxon>Bacteria</taxon>
        <taxon>Bacillati</taxon>
        <taxon>Bacillota</taxon>
        <taxon>Clostridia</taxon>
        <taxon>Eubacteriales</taxon>
        <taxon>Desulfotomaculaceae</taxon>
        <taxon>Pelotomaculum</taxon>
    </lineage>
</organism>
<dbReference type="Gene3D" id="3.10.20.860">
    <property type="match status" value="1"/>
</dbReference>
<keyword evidence="2" id="KW-1185">Reference proteome</keyword>
<proteinExistence type="predicted"/>
<accession>A0A9X4JVS8</accession>
<dbReference type="EMBL" id="JAKOAV010000008">
    <property type="protein sequence ID" value="MDF9407932.1"/>
    <property type="molecule type" value="Genomic_DNA"/>
</dbReference>